<dbReference type="Pfam" id="PF02362">
    <property type="entry name" value="B3"/>
    <property type="match status" value="1"/>
</dbReference>
<keyword evidence="3" id="KW-0238">DNA-binding</keyword>
<keyword evidence="5" id="KW-0539">Nucleus</keyword>
<accession>A0ABR2U7Y5</accession>
<comment type="subcellular location">
    <subcellularLocation>
        <location evidence="1">Nucleus</location>
    </subcellularLocation>
</comment>
<dbReference type="PROSITE" id="PS50863">
    <property type="entry name" value="B3"/>
    <property type="match status" value="1"/>
</dbReference>
<evidence type="ECO:0000256" key="2">
    <source>
        <dbReference type="ARBA" id="ARBA00023015"/>
    </source>
</evidence>
<dbReference type="PANTHER" id="PTHR31140">
    <property type="entry name" value="B3 DOMAIN-CONTAINING TRANSCRIPTION FACTOR ABI3"/>
    <property type="match status" value="1"/>
</dbReference>
<dbReference type="InterPro" id="IPR015300">
    <property type="entry name" value="DNA-bd_pseudobarrel_sf"/>
</dbReference>
<keyword evidence="8" id="KW-1185">Reference proteome</keyword>
<evidence type="ECO:0000256" key="5">
    <source>
        <dbReference type="ARBA" id="ARBA00023242"/>
    </source>
</evidence>
<organism evidence="7 8">
    <name type="scientific">Hibiscus sabdariffa</name>
    <name type="common">roselle</name>
    <dbReference type="NCBI Taxonomy" id="183260"/>
    <lineage>
        <taxon>Eukaryota</taxon>
        <taxon>Viridiplantae</taxon>
        <taxon>Streptophyta</taxon>
        <taxon>Embryophyta</taxon>
        <taxon>Tracheophyta</taxon>
        <taxon>Spermatophyta</taxon>
        <taxon>Magnoliopsida</taxon>
        <taxon>eudicotyledons</taxon>
        <taxon>Gunneridae</taxon>
        <taxon>Pentapetalae</taxon>
        <taxon>rosids</taxon>
        <taxon>malvids</taxon>
        <taxon>Malvales</taxon>
        <taxon>Malvaceae</taxon>
        <taxon>Malvoideae</taxon>
        <taxon>Hibiscus</taxon>
    </lineage>
</organism>
<dbReference type="EMBL" id="JBBPBN010000001">
    <property type="protein sequence ID" value="KAK9045577.1"/>
    <property type="molecule type" value="Genomic_DNA"/>
</dbReference>
<reference evidence="7 8" key="1">
    <citation type="journal article" date="2024" name="G3 (Bethesda)">
        <title>Genome assembly of Hibiscus sabdariffa L. provides insights into metabolisms of medicinal natural products.</title>
        <authorList>
            <person name="Kim T."/>
        </authorList>
    </citation>
    <scope>NUCLEOTIDE SEQUENCE [LARGE SCALE GENOMIC DNA]</scope>
    <source>
        <strain evidence="7">TK-2024</strain>
        <tissue evidence="7">Old leaves</tissue>
    </source>
</reference>
<feature type="domain" description="TF-B3" evidence="6">
    <location>
        <begin position="1"/>
        <end position="46"/>
    </location>
</feature>
<evidence type="ECO:0000313" key="7">
    <source>
        <dbReference type="EMBL" id="KAK9045577.1"/>
    </source>
</evidence>
<name>A0ABR2U7Y5_9ROSI</name>
<dbReference type="PANTHER" id="PTHR31140:SF1">
    <property type="entry name" value="AP2_ERF AND B3 DOMAIN-CONTAINING TRANSCRIPTION REPRESSOR RAV2"/>
    <property type="match status" value="1"/>
</dbReference>
<gene>
    <name evidence="7" type="ORF">V6N11_051486</name>
</gene>
<dbReference type="Proteomes" id="UP001396334">
    <property type="component" value="Unassembled WGS sequence"/>
</dbReference>
<keyword evidence="4" id="KW-0804">Transcription</keyword>
<dbReference type="InterPro" id="IPR044800">
    <property type="entry name" value="LEC2-like"/>
</dbReference>
<evidence type="ECO:0000313" key="8">
    <source>
        <dbReference type="Proteomes" id="UP001396334"/>
    </source>
</evidence>
<protein>
    <recommendedName>
        <fullName evidence="6">TF-B3 domain-containing protein</fullName>
    </recommendedName>
</protein>
<sequence length="112" mass="12560">MHSSQSYVLTKGWSCFVKEKNLKAGDIVSFQRSTGTEKQLYIDWKARAGPGTEHPVEPLVQMVRLFGAYIFKIPDGEDVGARPTGGCNGKRTREMELLELECSKKQRVIDAL</sequence>
<evidence type="ECO:0000259" key="6">
    <source>
        <dbReference type="PROSITE" id="PS50863"/>
    </source>
</evidence>
<dbReference type="SUPFAM" id="SSF101936">
    <property type="entry name" value="DNA-binding pseudobarrel domain"/>
    <property type="match status" value="1"/>
</dbReference>
<dbReference type="Gene3D" id="2.40.330.10">
    <property type="entry name" value="DNA-binding pseudobarrel domain"/>
    <property type="match status" value="1"/>
</dbReference>
<evidence type="ECO:0000256" key="1">
    <source>
        <dbReference type="ARBA" id="ARBA00004123"/>
    </source>
</evidence>
<keyword evidence="2" id="KW-0805">Transcription regulation</keyword>
<proteinExistence type="predicted"/>
<evidence type="ECO:0000256" key="4">
    <source>
        <dbReference type="ARBA" id="ARBA00023163"/>
    </source>
</evidence>
<comment type="caution">
    <text evidence="7">The sequence shown here is derived from an EMBL/GenBank/DDBJ whole genome shotgun (WGS) entry which is preliminary data.</text>
</comment>
<dbReference type="InterPro" id="IPR003340">
    <property type="entry name" value="B3_DNA-bd"/>
</dbReference>
<dbReference type="CDD" id="cd10017">
    <property type="entry name" value="B3_DNA"/>
    <property type="match status" value="1"/>
</dbReference>
<evidence type="ECO:0000256" key="3">
    <source>
        <dbReference type="ARBA" id="ARBA00023125"/>
    </source>
</evidence>